<protein>
    <submittedName>
        <fullName evidence="1">Putative mono-oxygenase ydhR</fullName>
    </submittedName>
</protein>
<name>A0A1G9M8C0_9ACTN</name>
<dbReference type="OrthoDB" id="1440627at2"/>
<dbReference type="NCBIfam" id="NF008333">
    <property type="entry name" value="PRK11118.1"/>
    <property type="match status" value="1"/>
</dbReference>
<gene>
    <name evidence="1" type="ORF">SAMN04488242_2471</name>
</gene>
<dbReference type="InterPro" id="IPR014910">
    <property type="entry name" value="YdhR"/>
</dbReference>
<dbReference type="EMBL" id="FNGP01000005">
    <property type="protein sequence ID" value="SDL70520.1"/>
    <property type="molecule type" value="Genomic_DNA"/>
</dbReference>
<evidence type="ECO:0000313" key="1">
    <source>
        <dbReference type="EMBL" id="SDL70520.1"/>
    </source>
</evidence>
<dbReference type="RefSeq" id="WP_093252731.1">
    <property type="nucleotide sequence ID" value="NZ_FNGP01000005.1"/>
</dbReference>
<dbReference type="SUPFAM" id="SSF54909">
    <property type="entry name" value="Dimeric alpha+beta barrel"/>
    <property type="match status" value="1"/>
</dbReference>
<reference evidence="1 2" key="1">
    <citation type="submission" date="2016-10" db="EMBL/GenBank/DDBJ databases">
        <authorList>
            <person name="de Groot N.N."/>
        </authorList>
    </citation>
    <scope>NUCLEOTIDE SEQUENCE [LARGE SCALE GENOMIC DNA]</scope>
    <source>
        <strain evidence="1 2">CGMCC 1.9159</strain>
    </source>
</reference>
<dbReference type="PANTHER" id="PTHR39169:SF1">
    <property type="entry name" value="MONOOXYGENASE YDHR-RELATED"/>
    <property type="match status" value="1"/>
</dbReference>
<evidence type="ECO:0000313" key="2">
    <source>
        <dbReference type="Proteomes" id="UP000199475"/>
    </source>
</evidence>
<organism evidence="1 2">
    <name type="scientific">Tessaracoccus oleiagri</name>
    <dbReference type="NCBI Taxonomy" id="686624"/>
    <lineage>
        <taxon>Bacteria</taxon>
        <taxon>Bacillati</taxon>
        <taxon>Actinomycetota</taxon>
        <taxon>Actinomycetes</taxon>
        <taxon>Propionibacteriales</taxon>
        <taxon>Propionibacteriaceae</taxon>
        <taxon>Tessaracoccus</taxon>
    </lineage>
</organism>
<dbReference type="Gene3D" id="3.30.70.100">
    <property type="match status" value="1"/>
</dbReference>
<sequence length="103" mass="11312">MAVLVQVNFPMQGPWGTEMAEAFRGLAESINAEPGFIWKVWIEDQAAGLSGGIYLFETREQAEAYVAMHTERLAGFGITDVTVVYSDVNETLSRLNRASLKAA</sequence>
<dbReference type="PANTHER" id="PTHR39169">
    <property type="match status" value="1"/>
</dbReference>
<dbReference type="InterPro" id="IPR011008">
    <property type="entry name" value="Dimeric_a/b-barrel"/>
</dbReference>
<accession>A0A1G9M8C0</accession>
<dbReference type="AlphaFoldDB" id="A0A1G9M8C0"/>
<dbReference type="Pfam" id="PF08803">
    <property type="entry name" value="ydhR"/>
    <property type="match status" value="1"/>
</dbReference>
<proteinExistence type="predicted"/>
<dbReference type="Proteomes" id="UP000199475">
    <property type="component" value="Unassembled WGS sequence"/>
</dbReference>
<keyword evidence="2" id="KW-1185">Reference proteome</keyword>